<feature type="transmembrane region" description="Helical" evidence="2">
    <location>
        <begin position="130"/>
        <end position="152"/>
    </location>
</feature>
<evidence type="ECO:0000256" key="2">
    <source>
        <dbReference type="SAM" id="Phobius"/>
    </source>
</evidence>
<evidence type="ECO:0000313" key="4">
    <source>
        <dbReference type="Proteomes" id="UP000076722"/>
    </source>
</evidence>
<dbReference type="STRING" id="1314777.A0A164QGJ6"/>
<feature type="region of interest" description="Disordered" evidence="1">
    <location>
        <begin position="587"/>
        <end position="938"/>
    </location>
</feature>
<feature type="compositionally biased region" description="Polar residues" evidence="1">
    <location>
        <begin position="847"/>
        <end position="876"/>
    </location>
</feature>
<name>A0A164QGJ6_9AGAM</name>
<keyword evidence="4" id="KW-1185">Reference proteome</keyword>
<feature type="compositionally biased region" description="Basic and acidic residues" evidence="1">
    <location>
        <begin position="15"/>
        <end position="31"/>
    </location>
</feature>
<dbReference type="Proteomes" id="UP000076722">
    <property type="component" value="Unassembled WGS sequence"/>
</dbReference>
<feature type="transmembrane region" description="Helical" evidence="2">
    <location>
        <begin position="256"/>
        <end position="284"/>
    </location>
</feature>
<feature type="region of interest" description="Disordered" evidence="1">
    <location>
        <begin position="404"/>
        <end position="568"/>
    </location>
</feature>
<feature type="compositionally biased region" description="Basic and acidic residues" evidence="1">
    <location>
        <begin position="765"/>
        <end position="781"/>
    </location>
</feature>
<feature type="compositionally biased region" description="Polar residues" evidence="1">
    <location>
        <begin position="972"/>
        <end position="982"/>
    </location>
</feature>
<feature type="compositionally biased region" description="Acidic residues" evidence="1">
    <location>
        <begin position="674"/>
        <end position="691"/>
    </location>
</feature>
<feature type="region of interest" description="Disordered" evidence="1">
    <location>
        <begin position="376"/>
        <end position="395"/>
    </location>
</feature>
<organism evidence="3 4">
    <name type="scientific">Sistotremastrum niveocremeum HHB9708</name>
    <dbReference type="NCBI Taxonomy" id="1314777"/>
    <lineage>
        <taxon>Eukaryota</taxon>
        <taxon>Fungi</taxon>
        <taxon>Dikarya</taxon>
        <taxon>Basidiomycota</taxon>
        <taxon>Agaricomycotina</taxon>
        <taxon>Agaricomycetes</taxon>
        <taxon>Sistotremastrales</taxon>
        <taxon>Sistotremastraceae</taxon>
        <taxon>Sertulicium</taxon>
        <taxon>Sertulicium niveocremeum</taxon>
    </lineage>
</organism>
<feature type="transmembrane region" description="Helical" evidence="2">
    <location>
        <begin position="305"/>
        <end position="327"/>
    </location>
</feature>
<sequence>MAMISIGSGVVNVEADGRKSNGEDSGEEAKSVRGRNLIPPSDAIADYVIVVFTPSTLVNANVATHTMSVLPNATTTYVRLLHSLNSLTPSPALPSASLNSSDILTSSSLAQNPRITPLDSQSGHEALLTAWHALHIIGGQILLPFLLVTIFYSGKTNDANPPIQLCLIQASLVLGSEGMTVITSLSVVIQAWYYLRVSSVPDAEPRIYGWQTTLLILTSYIALIGYATASAISGVVDPSLVGRSYNIFVSDIRHRHLATALALLALLAGLLIILLSTHILYLIYSNRHTIKHWRLSKSESDIGMIFRTLVFVGYGVACVVVSALAAFTARTDFVYMFTAALPTISFFVFGTRSGTTRLWRKWLGLRVPPVAPTIHPPGAGVPGAGAPGAGGPMELDEFSKVDADAEGDVDVDVEEVRNDRNDKRDGRDGRDGRRGVRITRRTSVYTTSPSGETTRLHLQRAPSSHSPTSPTSPKRPGILPHPLSSPTPRSQSGSLTGSPLSPRSPTSQTKAKGFSSSSTYLYPRSGSHRRVRESGSGASIYPTPPPSSSHSPANISSSNSGLAPGAGSGLGGGLGGGLGMRNTLSSSGIPKIYTPGENPSTTPLSQTNTQTILRDGKESGDGDGGKIGSRGVMRSASTPRWSGQVKQGSAESDASRRAVFSQFGSHSGTHSLEDYWEDDDEEGLSSGEDGEDHEKEGLYAGMAETMSPDEFTELTELGHDRHLHYDFRGDEGEEEDEDASFASEREMEKKRAEKGKWRATPSDESTSHDHDASGRKTKSEPVSHTPPPPPPSYPSHPHPQSYTSTRARPQGPRQRRSQRQRQMHIPLPPPPPSVSLMRNMMAHRHTGYSTSTSVDTETPPTAGTTGHSPHSHSNSFGYERTGSYPYRSDIRSPDLLSTQAEGSHHSHSHSHHDTPLEPNEREEDEYQAVNGGSADITPVREQNSWLSSLARTLSLSTSSNTHAHSHPHRPINSRNLSRTSRANALERSVGASVGRRGAEKRVKRPAMVEWTSEPWLPIAAKFSSGSMDGPY</sequence>
<dbReference type="AlphaFoldDB" id="A0A164QGJ6"/>
<proteinExistence type="predicted"/>
<dbReference type="EMBL" id="KV419426">
    <property type="protein sequence ID" value="KZS89641.1"/>
    <property type="molecule type" value="Genomic_DNA"/>
</dbReference>
<feature type="compositionally biased region" description="Low complexity" evidence="1">
    <location>
        <begin position="798"/>
        <end position="812"/>
    </location>
</feature>
<evidence type="ECO:0000256" key="1">
    <source>
        <dbReference type="SAM" id="MobiDB-lite"/>
    </source>
</evidence>
<reference evidence="3 4" key="1">
    <citation type="journal article" date="2016" name="Mol. Biol. Evol.">
        <title>Comparative Genomics of Early-Diverging Mushroom-Forming Fungi Provides Insights into the Origins of Lignocellulose Decay Capabilities.</title>
        <authorList>
            <person name="Nagy L.G."/>
            <person name="Riley R."/>
            <person name="Tritt A."/>
            <person name="Adam C."/>
            <person name="Daum C."/>
            <person name="Floudas D."/>
            <person name="Sun H."/>
            <person name="Yadav J.S."/>
            <person name="Pangilinan J."/>
            <person name="Larsson K.H."/>
            <person name="Matsuura K."/>
            <person name="Barry K."/>
            <person name="Labutti K."/>
            <person name="Kuo R."/>
            <person name="Ohm R.A."/>
            <person name="Bhattacharya S.S."/>
            <person name="Shirouzu T."/>
            <person name="Yoshinaga Y."/>
            <person name="Martin F.M."/>
            <person name="Grigoriev I.V."/>
            <person name="Hibbett D.S."/>
        </authorList>
    </citation>
    <scope>NUCLEOTIDE SEQUENCE [LARGE SCALE GENOMIC DNA]</scope>
    <source>
        <strain evidence="3 4">HHB9708</strain>
    </source>
</reference>
<keyword evidence="2" id="KW-0812">Transmembrane</keyword>
<evidence type="ECO:0000313" key="3">
    <source>
        <dbReference type="EMBL" id="KZS89641.1"/>
    </source>
</evidence>
<feature type="compositionally biased region" description="Polar residues" evidence="1">
    <location>
        <begin position="484"/>
        <end position="520"/>
    </location>
</feature>
<feature type="compositionally biased region" description="Polar residues" evidence="1">
    <location>
        <begin position="597"/>
        <end position="612"/>
    </location>
</feature>
<feature type="region of interest" description="Disordered" evidence="1">
    <location>
        <begin position="14"/>
        <end position="33"/>
    </location>
</feature>
<feature type="transmembrane region" description="Helical" evidence="2">
    <location>
        <begin position="333"/>
        <end position="351"/>
    </location>
</feature>
<feature type="compositionally biased region" description="Low complexity" evidence="1">
    <location>
        <begin position="548"/>
        <end position="563"/>
    </location>
</feature>
<feature type="compositionally biased region" description="Basic and acidic residues" evidence="1">
    <location>
        <begin position="414"/>
        <end position="434"/>
    </location>
</feature>
<feature type="compositionally biased region" description="Basic and acidic residues" evidence="1">
    <location>
        <begin position="716"/>
        <end position="730"/>
    </location>
</feature>
<accession>A0A164QGJ6</accession>
<feature type="compositionally biased region" description="Gly residues" evidence="1">
    <location>
        <begin position="380"/>
        <end position="391"/>
    </location>
</feature>
<feature type="compositionally biased region" description="Polar residues" evidence="1">
    <location>
        <begin position="443"/>
        <end position="453"/>
    </location>
</feature>
<feature type="compositionally biased region" description="Low complexity" evidence="1">
    <location>
        <begin position="462"/>
        <end position="472"/>
    </location>
</feature>
<feature type="compositionally biased region" description="Polar residues" evidence="1">
    <location>
        <begin position="635"/>
        <end position="652"/>
    </location>
</feature>
<feature type="compositionally biased region" description="Basic and acidic residues" evidence="1">
    <location>
        <begin position="743"/>
        <end position="756"/>
    </location>
</feature>
<keyword evidence="2" id="KW-1133">Transmembrane helix</keyword>
<feature type="compositionally biased region" description="Basic residues" evidence="1">
    <location>
        <begin position="813"/>
        <end position="822"/>
    </location>
</feature>
<gene>
    <name evidence="3" type="ORF">SISNIDRAFT_552007</name>
</gene>
<feature type="compositionally biased region" description="Acidic residues" evidence="1">
    <location>
        <begin position="404"/>
        <end position="413"/>
    </location>
</feature>
<feature type="compositionally biased region" description="Basic and acidic residues" evidence="1">
    <location>
        <begin position="614"/>
        <end position="624"/>
    </location>
</feature>
<feature type="compositionally biased region" description="Pro residues" evidence="1">
    <location>
        <begin position="784"/>
        <end position="797"/>
    </location>
</feature>
<keyword evidence="2" id="KW-0472">Membrane</keyword>
<feature type="transmembrane region" description="Helical" evidence="2">
    <location>
        <begin position="172"/>
        <end position="195"/>
    </location>
</feature>
<feature type="transmembrane region" description="Helical" evidence="2">
    <location>
        <begin position="207"/>
        <end position="236"/>
    </location>
</feature>
<protein>
    <submittedName>
        <fullName evidence="3">Uncharacterized protein</fullName>
    </submittedName>
</protein>
<feature type="region of interest" description="Disordered" evidence="1">
    <location>
        <begin position="956"/>
        <end position="1006"/>
    </location>
</feature>